<feature type="region of interest" description="Disordered" evidence="1">
    <location>
        <begin position="107"/>
        <end position="130"/>
    </location>
</feature>
<dbReference type="EMBL" id="BPQG01000006">
    <property type="protein sequence ID" value="GJD42707.1"/>
    <property type="molecule type" value="Genomic_DNA"/>
</dbReference>
<organism evidence="2 3">
    <name type="scientific">Methylobacterium cerastii</name>
    <dbReference type="NCBI Taxonomy" id="932741"/>
    <lineage>
        <taxon>Bacteria</taxon>
        <taxon>Pseudomonadati</taxon>
        <taxon>Pseudomonadota</taxon>
        <taxon>Alphaproteobacteria</taxon>
        <taxon>Hyphomicrobiales</taxon>
        <taxon>Methylobacteriaceae</taxon>
        <taxon>Methylobacterium</taxon>
    </lineage>
</organism>
<name>A0ABQ4QC71_9HYPH</name>
<gene>
    <name evidence="2" type="ORF">AFCDBAGC_0546</name>
</gene>
<evidence type="ECO:0000313" key="3">
    <source>
        <dbReference type="Proteomes" id="UP001055117"/>
    </source>
</evidence>
<sequence>MDAKAGSEPAKAGSHLSLVPAPSEKRSGGRRNAVMMPATIVCPDGATHPCVIRDMSATGAKLAISRRHRLPAEVTLAIPGQAVAYAVARQWQRGDFAGVVLAVAKPDADTSDADMPAPEMPAPEMPGAAT</sequence>
<dbReference type="RefSeq" id="WP_147761428.1">
    <property type="nucleotide sequence ID" value="NZ_BPQG01000006.1"/>
</dbReference>
<evidence type="ECO:0008006" key="4">
    <source>
        <dbReference type="Google" id="ProtNLM"/>
    </source>
</evidence>
<dbReference type="Gene3D" id="2.40.10.220">
    <property type="entry name" value="predicted glycosyltransferase like domains"/>
    <property type="match status" value="1"/>
</dbReference>
<evidence type="ECO:0000313" key="2">
    <source>
        <dbReference type="EMBL" id="GJD42707.1"/>
    </source>
</evidence>
<comment type="caution">
    <text evidence="2">The sequence shown here is derived from an EMBL/GenBank/DDBJ whole genome shotgun (WGS) entry which is preliminary data.</text>
</comment>
<dbReference type="Proteomes" id="UP001055117">
    <property type="component" value="Unassembled WGS sequence"/>
</dbReference>
<evidence type="ECO:0000256" key="1">
    <source>
        <dbReference type="SAM" id="MobiDB-lite"/>
    </source>
</evidence>
<feature type="region of interest" description="Disordered" evidence="1">
    <location>
        <begin position="1"/>
        <end position="32"/>
    </location>
</feature>
<protein>
    <recommendedName>
        <fullName evidence="4">PilZ domain-containing protein</fullName>
    </recommendedName>
</protein>
<dbReference type="SUPFAM" id="SSF141371">
    <property type="entry name" value="PilZ domain-like"/>
    <property type="match status" value="1"/>
</dbReference>
<keyword evidence="3" id="KW-1185">Reference proteome</keyword>
<reference evidence="2 3" key="1">
    <citation type="journal article" date="2021" name="Front. Microbiol.">
        <title>Comprehensive Comparative Genomics and Phenotyping of Methylobacterium Species.</title>
        <authorList>
            <person name="Alessa O."/>
            <person name="Ogura Y."/>
            <person name="Fujitani Y."/>
            <person name="Takami H."/>
            <person name="Hayashi T."/>
            <person name="Sahin N."/>
            <person name="Tani A."/>
        </authorList>
    </citation>
    <scope>NUCLEOTIDE SEQUENCE [LARGE SCALE GENOMIC DNA]</scope>
    <source>
        <strain evidence="2 3">DSM 23679</strain>
    </source>
</reference>
<proteinExistence type="predicted"/>
<accession>A0ABQ4QC71</accession>